<dbReference type="AlphaFoldDB" id="A0AAD7HX46"/>
<dbReference type="EMBL" id="JARJLG010000192">
    <property type="protein sequence ID" value="KAJ7730254.1"/>
    <property type="molecule type" value="Genomic_DNA"/>
</dbReference>
<accession>A0AAD7HX46</accession>
<name>A0AAD7HX46_9AGAR</name>
<feature type="transmembrane region" description="Helical" evidence="2">
    <location>
        <begin position="32"/>
        <end position="53"/>
    </location>
</feature>
<protein>
    <recommendedName>
        <fullName evidence="3">DUF6534 domain-containing protein</fullName>
    </recommendedName>
</protein>
<evidence type="ECO:0000259" key="3">
    <source>
        <dbReference type="Pfam" id="PF20152"/>
    </source>
</evidence>
<evidence type="ECO:0000256" key="1">
    <source>
        <dbReference type="SAM" id="MobiDB-lite"/>
    </source>
</evidence>
<feature type="domain" description="DUF6534" evidence="3">
    <location>
        <begin position="182"/>
        <end position="266"/>
    </location>
</feature>
<reference evidence="4" key="1">
    <citation type="submission" date="2023-03" db="EMBL/GenBank/DDBJ databases">
        <title>Massive genome expansion in bonnet fungi (Mycena s.s.) driven by repeated elements and novel gene families across ecological guilds.</title>
        <authorList>
            <consortium name="Lawrence Berkeley National Laboratory"/>
            <person name="Harder C.B."/>
            <person name="Miyauchi S."/>
            <person name="Viragh M."/>
            <person name="Kuo A."/>
            <person name="Thoen E."/>
            <person name="Andreopoulos B."/>
            <person name="Lu D."/>
            <person name="Skrede I."/>
            <person name="Drula E."/>
            <person name="Henrissat B."/>
            <person name="Morin E."/>
            <person name="Kohler A."/>
            <person name="Barry K."/>
            <person name="LaButti K."/>
            <person name="Morin E."/>
            <person name="Salamov A."/>
            <person name="Lipzen A."/>
            <person name="Mereny Z."/>
            <person name="Hegedus B."/>
            <person name="Baldrian P."/>
            <person name="Stursova M."/>
            <person name="Weitz H."/>
            <person name="Taylor A."/>
            <person name="Grigoriev I.V."/>
            <person name="Nagy L.G."/>
            <person name="Martin F."/>
            <person name="Kauserud H."/>
        </authorList>
    </citation>
    <scope>NUCLEOTIDE SEQUENCE</scope>
    <source>
        <strain evidence="4">CBHHK188m</strain>
    </source>
</reference>
<organism evidence="4 5">
    <name type="scientific">Mycena maculata</name>
    <dbReference type="NCBI Taxonomy" id="230809"/>
    <lineage>
        <taxon>Eukaryota</taxon>
        <taxon>Fungi</taxon>
        <taxon>Dikarya</taxon>
        <taxon>Basidiomycota</taxon>
        <taxon>Agaricomycotina</taxon>
        <taxon>Agaricomycetes</taxon>
        <taxon>Agaricomycetidae</taxon>
        <taxon>Agaricales</taxon>
        <taxon>Marasmiineae</taxon>
        <taxon>Mycenaceae</taxon>
        <taxon>Mycena</taxon>
    </lineage>
</organism>
<proteinExistence type="predicted"/>
<feature type="transmembrane region" description="Helical" evidence="2">
    <location>
        <begin position="173"/>
        <end position="197"/>
    </location>
</feature>
<dbReference type="InterPro" id="IPR045339">
    <property type="entry name" value="DUF6534"/>
</dbReference>
<keyword evidence="2" id="KW-0472">Membrane</keyword>
<sequence>MPLIASPLLLRVAVLPFHTMKNPAEIAHGPMFLGLTMNIMLYGIQLAQMYLYTTTYKRDPLYIKLYVAVLLLADTLNTGFLCAYLYDSLVVHFNDIAYLARANWVFATDPAMTGIIGSMVQLFYAWRIQTLTGKTWLVVLIAICALTNAFGGLASAAAIAFVPQFSHFQEFQVPVICWLMSAVIGDVVITTTLVLFFKSHRTGCSATDTRVDQIIRLTIQTGMITSMCSIIDLGLFLGDSTGMHLLFNLPLAKLYSNSLMSSLNARGGWRRSEADDSGEPKTVPLHLSVNVPNTTIVTGTYDLPPLTMAQPTYSPTTMSSSQKSYIDSPV</sequence>
<dbReference type="PANTHER" id="PTHR40465:SF1">
    <property type="entry name" value="DUF6534 DOMAIN-CONTAINING PROTEIN"/>
    <property type="match status" value="1"/>
</dbReference>
<evidence type="ECO:0000313" key="5">
    <source>
        <dbReference type="Proteomes" id="UP001215280"/>
    </source>
</evidence>
<dbReference type="Pfam" id="PF20152">
    <property type="entry name" value="DUF6534"/>
    <property type="match status" value="1"/>
</dbReference>
<keyword evidence="2" id="KW-0812">Transmembrane</keyword>
<evidence type="ECO:0000313" key="4">
    <source>
        <dbReference type="EMBL" id="KAJ7730254.1"/>
    </source>
</evidence>
<feature type="region of interest" description="Disordered" evidence="1">
    <location>
        <begin position="311"/>
        <end position="330"/>
    </location>
</feature>
<feature type="transmembrane region" description="Helical" evidence="2">
    <location>
        <begin position="65"/>
        <end position="86"/>
    </location>
</feature>
<comment type="caution">
    <text evidence="4">The sequence shown here is derived from an EMBL/GenBank/DDBJ whole genome shotgun (WGS) entry which is preliminary data.</text>
</comment>
<keyword evidence="2" id="KW-1133">Transmembrane helix</keyword>
<evidence type="ECO:0000256" key="2">
    <source>
        <dbReference type="SAM" id="Phobius"/>
    </source>
</evidence>
<dbReference type="PANTHER" id="PTHR40465">
    <property type="entry name" value="CHROMOSOME 1, WHOLE GENOME SHOTGUN SEQUENCE"/>
    <property type="match status" value="1"/>
</dbReference>
<feature type="transmembrane region" description="Helical" evidence="2">
    <location>
        <begin position="106"/>
        <end position="124"/>
    </location>
</feature>
<feature type="transmembrane region" description="Helical" evidence="2">
    <location>
        <begin position="136"/>
        <end position="161"/>
    </location>
</feature>
<keyword evidence="5" id="KW-1185">Reference proteome</keyword>
<dbReference type="Proteomes" id="UP001215280">
    <property type="component" value="Unassembled WGS sequence"/>
</dbReference>
<gene>
    <name evidence="4" type="ORF">DFH07DRAFT_849191</name>
</gene>